<evidence type="ECO:0000256" key="8">
    <source>
        <dbReference type="ARBA" id="ARBA00022842"/>
    </source>
</evidence>
<dbReference type="OrthoDB" id="1608002at2759"/>
<dbReference type="InterPro" id="IPR008162">
    <property type="entry name" value="Pyrophosphatase"/>
</dbReference>
<keyword evidence="5" id="KW-0963">Cytoplasm</keyword>
<comment type="cofactor">
    <cofactor evidence="1">
        <name>Mg(2+)</name>
        <dbReference type="ChEBI" id="CHEBI:18420"/>
    </cofactor>
</comment>
<dbReference type="PANTHER" id="PTHR10286">
    <property type="entry name" value="INORGANIC PYROPHOSPHATASE"/>
    <property type="match status" value="1"/>
</dbReference>
<name>A0A7R9BFA7_9CRUS</name>
<evidence type="ECO:0000256" key="7">
    <source>
        <dbReference type="ARBA" id="ARBA00022801"/>
    </source>
</evidence>
<comment type="similarity">
    <text evidence="3">Belongs to the PPase family.</text>
</comment>
<proteinExistence type="inferred from homology"/>
<dbReference type="GO" id="GO:0005737">
    <property type="term" value="C:cytoplasm"/>
    <property type="evidence" value="ECO:0007669"/>
    <property type="project" value="UniProtKB-SubCell"/>
</dbReference>
<keyword evidence="8" id="KW-0460">Magnesium</keyword>
<organism evidence="11">
    <name type="scientific">Notodromas monacha</name>
    <dbReference type="NCBI Taxonomy" id="399045"/>
    <lineage>
        <taxon>Eukaryota</taxon>
        <taxon>Metazoa</taxon>
        <taxon>Ecdysozoa</taxon>
        <taxon>Arthropoda</taxon>
        <taxon>Crustacea</taxon>
        <taxon>Oligostraca</taxon>
        <taxon>Ostracoda</taxon>
        <taxon>Podocopa</taxon>
        <taxon>Podocopida</taxon>
        <taxon>Cypridocopina</taxon>
        <taxon>Cypridoidea</taxon>
        <taxon>Cyprididae</taxon>
        <taxon>Notodromas</taxon>
    </lineage>
</organism>
<keyword evidence="6" id="KW-0479">Metal-binding</keyword>
<dbReference type="SUPFAM" id="SSF50324">
    <property type="entry name" value="Inorganic pyrophosphatase"/>
    <property type="match status" value="1"/>
</dbReference>
<accession>A0A7R9BFA7</accession>
<comment type="subcellular location">
    <subcellularLocation>
        <location evidence="2">Cytoplasm</location>
    </subcellularLocation>
</comment>
<evidence type="ECO:0000256" key="6">
    <source>
        <dbReference type="ARBA" id="ARBA00022723"/>
    </source>
</evidence>
<dbReference type="EMBL" id="CAJPEX010000114">
    <property type="protein sequence ID" value="CAG0913437.1"/>
    <property type="molecule type" value="Genomic_DNA"/>
</dbReference>
<dbReference type="GO" id="GO:0000287">
    <property type="term" value="F:magnesium ion binding"/>
    <property type="evidence" value="ECO:0007669"/>
    <property type="project" value="InterPro"/>
</dbReference>
<evidence type="ECO:0000313" key="11">
    <source>
        <dbReference type="EMBL" id="CAD7273285.1"/>
    </source>
</evidence>
<sequence>MAAPTAMKRCADVVSGRSKVPFLDVLVERYFCVTRKIQKFFDTGSSPCLSYSPISSVTTVLEKMSRAQAEVRGAEHSENFRIFFKNEDGKYVSPFHDIPLYADVDNQVFNMVVEIPRWSNAKMEVATKEPLNPIKQDEKNGKLRFVHNCFPHHGYIWNYGALPQTWENPNAKDPHTGAKGDNDPIDVIEVGSRIAKRGEILPVKVLGILAMLDDGETDWKVLVIDVRDPMATQINGVKDLERIMPGYLCATVEWFRIYKMPGGSPPNEFAFNGEAKDRSFALRVIEETHHEWKKLMGGKTDKGKLDLTCTVTDVGGRKVEEEEATSIVEAFGPEEDPIPIPEEVSEWHYVGSVYDRGDEKACSIM</sequence>
<reference evidence="11" key="1">
    <citation type="submission" date="2020-11" db="EMBL/GenBank/DDBJ databases">
        <authorList>
            <person name="Tran Van P."/>
        </authorList>
    </citation>
    <scope>NUCLEOTIDE SEQUENCE</scope>
</reference>
<dbReference type="InterPro" id="IPR036649">
    <property type="entry name" value="Pyrophosphatase_sf"/>
</dbReference>
<evidence type="ECO:0000256" key="1">
    <source>
        <dbReference type="ARBA" id="ARBA00001946"/>
    </source>
</evidence>
<dbReference type="GO" id="GO:0006796">
    <property type="term" value="P:phosphate-containing compound metabolic process"/>
    <property type="evidence" value="ECO:0007669"/>
    <property type="project" value="InterPro"/>
</dbReference>
<evidence type="ECO:0000256" key="10">
    <source>
        <dbReference type="ARBA" id="ARBA00040300"/>
    </source>
</evidence>
<evidence type="ECO:0000256" key="3">
    <source>
        <dbReference type="ARBA" id="ARBA00006220"/>
    </source>
</evidence>
<dbReference type="FunFam" id="3.90.80.10:FF:000004">
    <property type="entry name" value="Inorganic pyrophosphatase"/>
    <property type="match status" value="1"/>
</dbReference>
<evidence type="ECO:0000313" key="12">
    <source>
        <dbReference type="Proteomes" id="UP000678499"/>
    </source>
</evidence>
<evidence type="ECO:0000256" key="4">
    <source>
        <dbReference type="ARBA" id="ARBA00012146"/>
    </source>
</evidence>
<dbReference type="PROSITE" id="PS00387">
    <property type="entry name" value="PPASE"/>
    <property type="match status" value="1"/>
</dbReference>
<gene>
    <name evidence="11" type="ORF">NMOB1V02_LOCUS1182</name>
</gene>
<dbReference type="EC" id="3.6.1.1" evidence="4"/>
<dbReference type="AlphaFoldDB" id="A0A7R9BFA7"/>
<evidence type="ECO:0000256" key="9">
    <source>
        <dbReference type="ARBA" id="ARBA00032535"/>
    </source>
</evidence>
<dbReference type="Pfam" id="PF00719">
    <property type="entry name" value="Pyrophosphatase"/>
    <property type="match status" value="1"/>
</dbReference>
<dbReference type="CDD" id="cd00412">
    <property type="entry name" value="pyrophosphatase"/>
    <property type="match status" value="1"/>
</dbReference>
<dbReference type="Proteomes" id="UP000678499">
    <property type="component" value="Unassembled WGS sequence"/>
</dbReference>
<dbReference type="Gene3D" id="3.90.80.10">
    <property type="entry name" value="Inorganic pyrophosphatase"/>
    <property type="match status" value="1"/>
</dbReference>
<protein>
    <recommendedName>
        <fullName evidence="10">Inorganic pyrophosphatase</fullName>
        <ecNumber evidence="4">3.6.1.1</ecNumber>
    </recommendedName>
    <alternativeName>
        <fullName evidence="9">Pyrophosphate phospho-hydrolase</fullName>
    </alternativeName>
</protein>
<evidence type="ECO:0000256" key="2">
    <source>
        <dbReference type="ARBA" id="ARBA00004496"/>
    </source>
</evidence>
<keyword evidence="7" id="KW-0378">Hydrolase</keyword>
<evidence type="ECO:0000256" key="5">
    <source>
        <dbReference type="ARBA" id="ARBA00022490"/>
    </source>
</evidence>
<dbReference type="GO" id="GO:0004427">
    <property type="term" value="F:inorganic diphosphate phosphatase activity"/>
    <property type="evidence" value="ECO:0007669"/>
    <property type="project" value="UniProtKB-EC"/>
</dbReference>
<dbReference type="EMBL" id="OA882151">
    <property type="protein sequence ID" value="CAD7273285.1"/>
    <property type="molecule type" value="Genomic_DNA"/>
</dbReference>
<keyword evidence="12" id="KW-1185">Reference proteome</keyword>